<evidence type="ECO:0000256" key="1">
    <source>
        <dbReference type="ARBA" id="ARBA00000274"/>
    </source>
</evidence>
<evidence type="ECO:0000256" key="2">
    <source>
        <dbReference type="ARBA" id="ARBA00011985"/>
    </source>
</evidence>
<dbReference type="Gene3D" id="3.40.50.450">
    <property type="match status" value="1"/>
</dbReference>
<dbReference type="PANTHER" id="PTHR43393">
    <property type="entry name" value="CYTOKININ RIBOSIDE 5'-MONOPHOSPHATE PHOSPHORIBOHYDROLASE"/>
    <property type="match status" value="1"/>
</dbReference>
<dbReference type="InterPro" id="IPR031100">
    <property type="entry name" value="LOG_fam"/>
</dbReference>
<evidence type="ECO:0000313" key="4">
    <source>
        <dbReference type="EMBL" id="OGW95522.1"/>
    </source>
</evidence>
<dbReference type="InterPro" id="IPR052341">
    <property type="entry name" value="LOG_family_nucleotidases"/>
</dbReference>
<gene>
    <name evidence="4" type="ORF">A3G33_02660</name>
</gene>
<organism evidence="4 5">
    <name type="scientific">Candidatus Danuiimicrobium aquiferis</name>
    <dbReference type="NCBI Taxonomy" id="1801832"/>
    <lineage>
        <taxon>Bacteria</taxon>
        <taxon>Pseudomonadati</taxon>
        <taxon>Candidatus Omnitrophota</taxon>
        <taxon>Candidatus Danuiimicrobium</taxon>
    </lineage>
</organism>
<reference evidence="4 5" key="1">
    <citation type="journal article" date="2016" name="Nat. Commun.">
        <title>Thousands of microbial genomes shed light on interconnected biogeochemical processes in an aquifer system.</title>
        <authorList>
            <person name="Anantharaman K."/>
            <person name="Brown C.T."/>
            <person name="Hug L.A."/>
            <person name="Sharon I."/>
            <person name="Castelle C.J."/>
            <person name="Probst A.J."/>
            <person name="Thomas B.C."/>
            <person name="Singh A."/>
            <person name="Wilkins M.J."/>
            <person name="Karaoz U."/>
            <person name="Brodie E.L."/>
            <person name="Williams K.H."/>
            <person name="Hubbard S.S."/>
            <person name="Banfield J.F."/>
        </authorList>
    </citation>
    <scope>NUCLEOTIDE SEQUENCE [LARGE SCALE GENOMIC DNA]</scope>
</reference>
<proteinExistence type="predicted"/>
<dbReference type="EC" id="3.2.2.4" evidence="2"/>
<dbReference type="GO" id="GO:0008714">
    <property type="term" value="F:AMP nucleosidase activity"/>
    <property type="evidence" value="ECO:0007669"/>
    <property type="project" value="UniProtKB-EC"/>
</dbReference>
<name>A0A1G1KRT4_9BACT</name>
<dbReference type="Pfam" id="PF03641">
    <property type="entry name" value="Lysine_decarbox"/>
    <property type="match status" value="1"/>
</dbReference>
<protein>
    <recommendedName>
        <fullName evidence="3">AMP nucleosidase</fullName>
        <ecNumber evidence="2">3.2.2.4</ecNumber>
    </recommendedName>
    <alternativeName>
        <fullName evidence="3">AMP nucleosidase</fullName>
    </alternativeName>
</protein>
<dbReference type="GO" id="GO:0005829">
    <property type="term" value="C:cytosol"/>
    <property type="evidence" value="ECO:0007669"/>
    <property type="project" value="TreeGrafter"/>
</dbReference>
<sequence length="352" mass="39891">MKEKSPSDIKLAGILKDPKLVKKVQALVRAGKVNENVDLAEQMIATVLKLNEEDVDRGDLKILNTTLKELRFAFRVFRPYRHIQKVTIFGSARILPDDSVFKLAKKFAQVMAETGWMVITGASTGIMHAGNEGAGRALSFGANIRLPMEQSVNPVIEGDKKLINFKYFFARKLIFVKESDAICLFPGGFGTLDESFEALTLIQTGKTPLKPIVLLDDSKTKYWSSWLRFVRESLLKFGLISPEDFHLFQIAKSAEEARDIILQFYRSYHSMRFVGDQLVIRLRHPLTKKNIAKLNKEFKDILKKGKIEPSGPLAVEANDSETGALPRLVLYFDRRNYGRLKHMVDQINLMGD</sequence>
<dbReference type="PANTHER" id="PTHR43393:SF2">
    <property type="entry name" value="CYTOKININ RIBOSIDE 5'-MONOPHOSPHATE PHOSPHORIBOHYDROLASE"/>
    <property type="match status" value="1"/>
</dbReference>
<dbReference type="SUPFAM" id="SSF102405">
    <property type="entry name" value="MCP/YpsA-like"/>
    <property type="match status" value="1"/>
</dbReference>
<accession>A0A1G1KRT4</accession>
<comment type="catalytic activity">
    <reaction evidence="1">
        <text>AMP + H2O = D-ribose 5-phosphate + adenine</text>
        <dbReference type="Rhea" id="RHEA:20129"/>
        <dbReference type="ChEBI" id="CHEBI:15377"/>
        <dbReference type="ChEBI" id="CHEBI:16708"/>
        <dbReference type="ChEBI" id="CHEBI:78346"/>
        <dbReference type="ChEBI" id="CHEBI:456215"/>
        <dbReference type="EC" id="3.2.2.4"/>
    </reaction>
</comment>
<evidence type="ECO:0000313" key="5">
    <source>
        <dbReference type="Proteomes" id="UP000178187"/>
    </source>
</evidence>
<dbReference type="EMBL" id="MHFR01000061">
    <property type="protein sequence ID" value="OGW95522.1"/>
    <property type="molecule type" value="Genomic_DNA"/>
</dbReference>
<comment type="caution">
    <text evidence="4">The sequence shown here is derived from an EMBL/GenBank/DDBJ whole genome shotgun (WGS) entry which is preliminary data.</text>
</comment>
<evidence type="ECO:0000256" key="3">
    <source>
        <dbReference type="ARBA" id="ARBA00031983"/>
    </source>
</evidence>
<dbReference type="Proteomes" id="UP000178187">
    <property type="component" value="Unassembled WGS sequence"/>
</dbReference>
<dbReference type="AlphaFoldDB" id="A0A1G1KRT4"/>